<dbReference type="PANTHER" id="PTHR37313">
    <property type="entry name" value="UPF0749 PROTEIN RV1825"/>
    <property type="match status" value="1"/>
</dbReference>
<feature type="region of interest" description="Disordered" evidence="3">
    <location>
        <begin position="337"/>
        <end position="356"/>
    </location>
</feature>
<comment type="similarity">
    <text evidence="1">Belongs to the UPF0749 family.</text>
</comment>
<dbReference type="RefSeq" id="WP_239578791.1">
    <property type="nucleotide sequence ID" value="NZ_BAAAQP010000003.1"/>
</dbReference>
<organism evidence="4 5">
    <name type="scientific">Microlunatus panaciterrae</name>
    <dbReference type="NCBI Taxonomy" id="400768"/>
    <lineage>
        <taxon>Bacteria</taxon>
        <taxon>Bacillati</taxon>
        <taxon>Actinomycetota</taxon>
        <taxon>Actinomycetes</taxon>
        <taxon>Propionibacteriales</taxon>
        <taxon>Propionibacteriaceae</taxon>
        <taxon>Microlunatus</taxon>
    </lineage>
</organism>
<evidence type="ECO:0000256" key="1">
    <source>
        <dbReference type="ARBA" id="ARBA00009108"/>
    </source>
</evidence>
<feature type="coiled-coil region" evidence="2">
    <location>
        <begin position="161"/>
        <end position="188"/>
    </location>
</feature>
<dbReference type="Pfam" id="PF05949">
    <property type="entry name" value="DUF881"/>
    <property type="match status" value="1"/>
</dbReference>
<name>A0ABS2RDM4_9ACTN</name>
<keyword evidence="5" id="KW-1185">Reference proteome</keyword>
<dbReference type="Proteomes" id="UP000704762">
    <property type="component" value="Unassembled WGS sequence"/>
</dbReference>
<sequence length="356" mass="38550">MPDPQGVPRPRHAASPPPVRGSARRRFQRQQRIRQAQTQQSPSEQSAQTAQRTDETSAVEPTAVRPVQPGHSREPVRAIETDDETQPEVVDTEVGAAAVEDDESAGHPAPSSDRRSRVWRSLVHPGRGQVIAAVMLFVVGMAGVMQIRVNHADDTYANARREDLIQLLDGLGQESRRLESEIADLEKTRTNLVSGADTERVARQEAQRRIEVLSILAGTMPAEGPGIKMTITDPQGKVTADNLLDAVEEMRDAGAEVIEFNNSVRVVASTWFGSDSKGLIVDGQHLSGPIVMEVIGDPHGLEEGARFRGGIVSEITGPKIGGEVEISQAKKITIQSLHTPSKNQYAQPASPPPTPR</sequence>
<dbReference type="Gene3D" id="3.30.70.1880">
    <property type="entry name" value="Protein of unknown function DUF881"/>
    <property type="match status" value="1"/>
</dbReference>
<dbReference type="InterPro" id="IPR010273">
    <property type="entry name" value="DUF881"/>
</dbReference>
<protein>
    <submittedName>
        <fullName evidence="4">Uncharacterized protein YlxW (UPF0749 family)</fullName>
    </submittedName>
</protein>
<feature type="compositionally biased region" description="Basic and acidic residues" evidence="3">
    <location>
        <begin position="71"/>
        <end position="80"/>
    </location>
</feature>
<evidence type="ECO:0000313" key="4">
    <source>
        <dbReference type="EMBL" id="MBM7797106.1"/>
    </source>
</evidence>
<comment type="caution">
    <text evidence="4">The sequence shown here is derived from an EMBL/GenBank/DDBJ whole genome shotgun (WGS) entry which is preliminary data.</text>
</comment>
<evidence type="ECO:0000256" key="2">
    <source>
        <dbReference type="SAM" id="Coils"/>
    </source>
</evidence>
<accession>A0ABS2RDM4</accession>
<dbReference type="EMBL" id="JAFBCF010000001">
    <property type="protein sequence ID" value="MBM7797106.1"/>
    <property type="molecule type" value="Genomic_DNA"/>
</dbReference>
<feature type="compositionally biased region" description="Basic residues" evidence="3">
    <location>
        <begin position="22"/>
        <end position="32"/>
    </location>
</feature>
<keyword evidence="2" id="KW-0175">Coiled coil</keyword>
<feature type="compositionally biased region" description="Polar residues" evidence="3">
    <location>
        <begin position="337"/>
        <end position="347"/>
    </location>
</feature>
<gene>
    <name evidence="4" type="ORF">JOE57_000027</name>
</gene>
<feature type="region of interest" description="Disordered" evidence="3">
    <location>
        <begin position="1"/>
        <end position="117"/>
    </location>
</feature>
<evidence type="ECO:0000256" key="3">
    <source>
        <dbReference type="SAM" id="MobiDB-lite"/>
    </source>
</evidence>
<feature type="compositionally biased region" description="Polar residues" evidence="3">
    <location>
        <begin position="41"/>
        <end position="51"/>
    </location>
</feature>
<proteinExistence type="inferred from homology"/>
<reference evidence="4 5" key="1">
    <citation type="submission" date="2021-01" db="EMBL/GenBank/DDBJ databases">
        <title>Sequencing the genomes of 1000 actinobacteria strains.</title>
        <authorList>
            <person name="Klenk H.-P."/>
        </authorList>
    </citation>
    <scope>NUCLEOTIDE SEQUENCE [LARGE SCALE GENOMIC DNA]</scope>
    <source>
        <strain evidence="4 5">DSM 18662</strain>
    </source>
</reference>
<evidence type="ECO:0000313" key="5">
    <source>
        <dbReference type="Proteomes" id="UP000704762"/>
    </source>
</evidence>
<dbReference type="PANTHER" id="PTHR37313:SF2">
    <property type="entry name" value="UPF0749 PROTEIN YLXX"/>
    <property type="match status" value="1"/>
</dbReference>